<evidence type="ECO:0000259" key="1">
    <source>
        <dbReference type="PROSITE" id="PS51146"/>
    </source>
</evidence>
<dbReference type="Pfam" id="PF06745">
    <property type="entry name" value="ATPase"/>
    <property type="match status" value="1"/>
</dbReference>
<dbReference type="GO" id="GO:0005524">
    <property type="term" value="F:ATP binding"/>
    <property type="evidence" value="ECO:0007669"/>
    <property type="project" value="InterPro"/>
</dbReference>
<evidence type="ECO:0000313" key="2">
    <source>
        <dbReference type="EMBL" id="MPM96724.1"/>
    </source>
</evidence>
<name>A0A645E4M1_9ZZZZ</name>
<dbReference type="PANTHER" id="PTHR42926:SF1">
    <property type="entry name" value="CIRCADIAN CLOCK OSCILLATOR PROTEIN KAIC 1"/>
    <property type="match status" value="1"/>
</dbReference>
<keyword evidence="2" id="KW-0808">Transferase</keyword>
<comment type="caution">
    <text evidence="2">The sequence shown here is derived from an EMBL/GenBank/DDBJ whole genome shotgun (WGS) entry which is preliminary data.</text>
</comment>
<organism evidence="2">
    <name type="scientific">bioreactor metagenome</name>
    <dbReference type="NCBI Taxonomy" id="1076179"/>
    <lineage>
        <taxon>unclassified sequences</taxon>
        <taxon>metagenomes</taxon>
        <taxon>ecological metagenomes</taxon>
    </lineage>
</organism>
<dbReference type="InterPro" id="IPR014774">
    <property type="entry name" value="KaiC-like_dom"/>
</dbReference>
<dbReference type="AlphaFoldDB" id="A0A645E4M1"/>
<dbReference type="InterPro" id="IPR051347">
    <property type="entry name" value="Circadian_clock_KaiC-rel"/>
</dbReference>
<dbReference type="Gene3D" id="3.40.50.300">
    <property type="entry name" value="P-loop containing nucleotide triphosphate hydrolases"/>
    <property type="match status" value="1"/>
</dbReference>
<dbReference type="PROSITE" id="PS51146">
    <property type="entry name" value="KAIC"/>
    <property type="match status" value="1"/>
</dbReference>
<dbReference type="SUPFAM" id="SSF52540">
    <property type="entry name" value="P-loop containing nucleoside triphosphate hydrolases"/>
    <property type="match status" value="1"/>
</dbReference>
<protein>
    <submittedName>
        <fullName evidence="2">Circadian clock protein kinase KaiC</fullName>
        <ecNumber evidence="2">2.7.11.1</ecNumber>
    </submittedName>
</protein>
<dbReference type="PANTHER" id="PTHR42926">
    <property type="match status" value="1"/>
</dbReference>
<accession>A0A645E4M1</accession>
<dbReference type="EC" id="2.7.11.1" evidence="2"/>
<proteinExistence type="predicted"/>
<keyword evidence="2" id="KW-0418">Kinase</keyword>
<dbReference type="GO" id="GO:0004674">
    <property type="term" value="F:protein serine/threonine kinase activity"/>
    <property type="evidence" value="ECO:0007669"/>
    <property type="project" value="UniProtKB-EC"/>
</dbReference>
<dbReference type="EMBL" id="VSSQ01043075">
    <property type="protein sequence ID" value="MPM96724.1"/>
    <property type="molecule type" value="Genomic_DNA"/>
</dbReference>
<feature type="domain" description="KaiC" evidence="1">
    <location>
        <begin position="1"/>
        <end position="190"/>
    </location>
</feature>
<dbReference type="InterPro" id="IPR027417">
    <property type="entry name" value="P-loop_NTPase"/>
</dbReference>
<dbReference type="InterPro" id="IPR010624">
    <property type="entry name" value="KaiC_dom"/>
</dbReference>
<gene>
    <name evidence="2" type="primary">kaiC_3</name>
    <name evidence="2" type="ORF">SDC9_143889</name>
</gene>
<reference evidence="2" key="1">
    <citation type="submission" date="2019-08" db="EMBL/GenBank/DDBJ databases">
        <authorList>
            <person name="Kucharzyk K."/>
            <person name="Murdoch R.W."/>
            <person name="Higgins S."/>
            <person name="Loffler F."/>
        </authorList>
    </citation>
    <scope>NUCLEOTIDE SEQUENCE</scope>
</reference>
<sequence length="273" mass="31281">MDAACRRGERCIYFAFEESKSQIIRNMRSIGIDLDQWVSQGLLQFQASRPTLFGLEMHLVSMYKKVNDFKPQIVVLDPISNLTASGNFSEVKLMLTRMLDFLKHQNITALLLDLSSVSHIEQTGIGISSLIDTWITLKNIELNGERNRGLYLLKSRGMAHSNQIREFVLTDHGIELLDVYTGAAGVLTGSARYVQTEKEKAQMLFNKQEIERKRREIDRKRQLMEAAIADLKTAFEIEKDELETIIYQGELQLKVQDKYGEHLAILRKADDVE</sequence>